<dbReference type="Gene3D" id="2.70.170.10">
    <property type="entry name" value="Neurotransmitter-gated ion-channel ligand-binding domain"/>
    <property type="match status" value="1"/>
</dbReference>
<evidence type="ECO:0000313" key="3">
    <source>
        <dbReference type="Proteomes" id="UP000528608"/>
    </source>
</evidence>
<dbReference type="Proteomes" id="UP000528608">
    <property type="component" value="Unassembled WGS sequence"/>
</dbReference>
<feature type="transmembrane region" description="Helical" evidence="1">
    <location>
        <begin position="229"/>
        <end position="250"/>
    </location>
</feature>
<reference evidence="2 3" key="1">
    <citation type="submission" date="2020-08" db="EMBL/GenBank/DDBJ databases">
        <title>Genomic Encyclopedia of Type Strains, Phase III (KMG-III): the genomes of soil and plant-associated and newly described type strains.</title>
        <authorList>
            <person name="Whitman W."/>
        </authorList>
    </citation>
    <scope>NUCLEOTIDE SEQUENCE [LARGE SCALE GENOMIC DNA]</scope>
    <source>
        <strain evidence="2 3">CECT 3259</strain>
    </source>
</reference>
<feature type="transmembrane region" description="Helical" evidence="1">
    <location>
        <begin position="270"/>
        <end position="290"/>
    </location>
</feature>
<gene>
    <name evidence="2" type="ORF">FHS36_006090</name>
</gene>
<dbReference type="RefSeq" id="WP_146045565.1">
    <property type="nucleotide sequence ID" value="NZ_JACHJF010000030.1"/>
</dbReference>
<comment type="caution">
    <text evidence="2">The sequence shown here is derived from an EMBL/GenBank/DDBJ whole genome shotgun (WGS) entry which is preliminary data.</text>
</comment>
<dbReference type="GO" id="GO:0005230">
    <property type="term" value="F:extracellular ligand-gated monoatomic ion channel activity"/>
    <property type="evidence" value="ECO:0007669"/>
    <property type="project" value="InterPro"/>
</dbReference>
<dbReference type="EMBL" id="JACHJF010000030">
    <property type="protein sequence ID" value="MBB5122617.1"/>
    <property type="molecule type" value="Genomic_DNA"/>
</dbReference>
<keyword evidence="1" id="KW-1133">Transmembrane helix</keyword>
<evidence type="ECO:0000256" key="1">
    <source>
        <dbReference type="SAM" id="Phobius"/>
    </source>
</evidence>
<accession>A0A7W8BFV9</accession>
<evidence type="ECO:0000313" key="2">
    <source>
        <dbReference type="EMBL" id="MBB5122617.1"/>
    </source>
</evidence>
<dbReference type="PROSITE" id="PS51257">
    <property type="entry name" value="PROKAR_LIPOPROTEIN"/>
    <property type="match status" value="1"/>
</dbReference>
<protein>
    <submittedName>
        <fullName evidence="2">Uncharacterized protein</fullName>
    </submittedName>
</protein>
<dbReference type="OrthoDB" id="7846809at2"/>
<name>A0A7W8BFV9_STREU</name>
<organism evidence="2 3">
    <name type="scientific">Streptomyces eurocidicus</name>
    <name type="common">Streptoverticillium eurocidicus</name>
    <dbReference type="NCBI Taxonomy" id="66423"/>
    <lineage>
        <taxon>Bacteria</taxon>
        <taxon>Bacillati</taxon>
        <taxon>Actinomycetota</taxon>
        <taxon>Actinomycetes</taxon>
        <taxon>Kitasatosporales</taxon>
        <taxon>Streptomycetaceae</taxon>
        <taxon>Streptomyces</taxon>
    </lineage>
</organism>
<feature type="transmembrane region" description="Helical" evidence="1">
    <location>
        <begin position="12"/>
        <end position="34"/>
    </location>
</feature>
<proteinExistence type="predicted"/>
<sequence length="365" mass="39674">MAGEREGRPGRFGRRGAGAALVAVVACVCAVWLLQGGDGRAGGGSVAYASPRTARAPVPSCELGAYLSDLYDLDPSNHVFSARMFLWSVCPDRKLDPLPAVSFSNANDPEKGDPILSAEGGGFRDLMRIQGTFRQGWDVRAFPFDRQRIAVLVTAAPESKRFLLVPDNANSAYNKEIHPPGWRITGFRLTPARRIYPTNFGDPTLPRGTATTYSRIRVEVDLARDDPTIFWKLTGPLYLMVLMATATFLLPSHAEELGMGERLDSLQSRLGLLGGGLFVVMLNMQQVAAVVNSTVGLTLIDWLHLLTLGFVLLAVMVTVVSWRWTVHGGCPARAERWHHVGAVVLLVGYTAIAVLLVGYFAAGER</sequence>
<dbReference type="AlphaFoldDB" id="A0A7W8BFV9"/>
<feature type="transmembrane region" description="Helical" evidence="1">
    <location>
        <begin position="337"/>
        <end position="362"/>
    </location>
</feature>
<keyword evidence="1" id="KW-0812">Transmembrane</keyword>
<dbReference type="GO" id="GO:0016020">
    <property type="term" value="C:membrane"/>
    <property type="evidence" value="ECO:0007669"/>
    <property type="project" value="InterPro"/>
</dbReference>
<dbReference type="InterPro" id="IPR036734">
    <property type="entry name" value="Neur_chan_lig-bd_sf"/>
</dbReference>
<keyword evidence="1" id="KW-0472">Membrane</keyword>
<feature type="transmembrane region" description="Helical" evidence="1">
    <location>
        <begin position="302"/>
        <end position="325"/>
    </location>
</feature>